<dbReference type="AlphaFoldDB" id="A0A6C0H0W8"/>
<name>A0A6C0H0W8_9ZZZZ</name>
<evidence type="ECO:0000313" key="1">
    <source>
        <dbReference type="EMBL" id="QHT73795.1"/>
    </source>
</evidence>
<sequence>MNTYEYINELYDAMDDEEVFDYKFDNIIYCNDGSDYNDSIIKINYQNNNYYFTTSFIKIKFLEDEQKYFEMNSKNIDNIKFIFPKNHEQYIQLQPNLDLSYDIIHDLIILEAINISIRYILSNFVNYSFDEIVELKKAIKGSSKLFEHSQMIMIDLREENKILKDKIDKIERFLYRDEKGLDKIIDKKLSVI</sequence>
<dbReference type="EMBL" id="MN739832">
    <property type="protein sequence ID" value="QHT73795.1"/>
    <property type="molecule type" value="Genomic_DNA"/>
</dbReference>
<protein>
    <submittedName>
        <fullName evidence="1">Uncharacterized protein</fullName>
    </submittedName>
</protein>
<accession>A0A6C0H0W8</accession>
<organism evidence="1">
    <name type="scientific">viral metagenome</name>
    <dbReference type="NCBI Taxonomy" id="1070528"/>
    <lineage>
        <taxon>unclassified sequences</taxon>
        <taxon>metagenomes</taxon>
        <taxon>organismal metagenomes</taxon>
    </lineage>
</organism>
<reference evidence="1" key="1">
    <citation type="journal article" date="2020" name="Nature">
        <title>Giant virus diversity and host interactions through global metagenomics.</title>
        <authorList>
            <person name="Schulz F."/>
            <person name="Roux S."/>
            <person name="Paez-Espino D."/>
            <person name="Jungbluth S."/>
            <person name="Walsh D.A."/>
            <person name="Denef V.J."/>
            <person name="McMahon K.D."/>
            <person name="Konstantinidis K.T."/>
            <person name="Eloe-Fadrosh E.A."/>
            <person name="Kyrpides N.C."/>
            <person name="Woyke T."/>
        </authorList>
    </citation>
    <scope>NUCLEOTIDE SEQUENCE</scope>
    <source>
        <strain evidence="1">GVMAG-M-3300023179-4</strain>
    </source>
</reference>
<proteinExistence type="predicted"/>